<name>A0ABW1S921_9PROT</name>
<dbReference type="InterPro" id="IPR011663">
    <property type="entry name" value="UTRA"/>
</dbReference>
<keyword evidence="3" id="KW-0804">Transcription</keyword>
<evidence type="ECO:0000256" key="2">
    <source>
        <dbReference type="ARBA" id="ARBA00023125"/>
    </source>
</evidence>
<dbReference type="PANTHER" id="PTHR44846">
    <property type="entry name" value="MANNOSYL-D-GLYCERATE TRANSPORT/METABOLISM SYSTEM REPRESSOR MNGR-RELATED"/>
    <property type="match status" value="1"/>
</dbReference>
<dbReference type="Pfam" id="PF00392">
    <property type="entry name" value="GntR"/>
    <property type="match status" value="1"/>
</dbReference>
<sequence>MTIELHPQEIDTLGGVPLYQQIYQLLRAKIESGVFGFNSKLPAEETLAVDLGVSRITVKRAMNELAAAGFVTRYRGRGTIVSYSHNTPTVRGDYMTPMEHLRQLGFNTEIELKHLEEVHADAELAGHLEITPGALVQRAERLRHLEGAPFSFIVNHTPMDIAAQINRDDIAWRPFTTLLAEAGHMVVSAEQTILAETAKGKTAQALMLAEGAPVLTIHRVLRDSEKRPIQFSVTNYRADRYQYHMVMHDLERKAPAD</sequence>
<keyword evidence="2" id="KW-0238">DNA-binding</keyword>
<dbReference type="SUPFAM" id="SSF64288">
    <property type="entry name" value="Chorismate lyase-like"/>
    <property type="match status" value="1"/>
</dbReference>
<dbReference type="PROSITE" id="PS50949">
    <property type="entry name" value="HTH_GNTR"/>
    <property type="match status" value="1"/>
</dbReference>
<dbReference type="SMART" id="SM00345">
    <property type="entry name" value="HTH_GNTR"/>
    <property type="match status" value="1"/>
</dbReference>
<dbReference type="InterPro" id="IPR050679">
    <property type="entry name" value="Bact_HTH_transcr_reg"/>
</dbReference>
<dbReference type="InterPro" id="IPR036390">
    <property type="entry name" value="WH_DNA-bd_sf"/>
</dbReference>
<dbReference type="CDD" id="cd07377">
    <property type="entry name" value="WHTH_GntR"/>
    <property type="match status" value="1"/>
</dbReference>
<dbReference type="Gene3D" id="1.10.10.10">
    <property type="entry name" value="Winged helix-like DNA-binding domain superfamily/Winged helix DNA-binding domain"/>
    <property type="match status" value="1"/>
</dbReference>
<evidence type="ECO:0000313" key="6">
    <source>
        <dbReference type="Proteomes" id="UP001596303"/>
    </source>
</evidence>
<dbReference type="PANTHER" id="PTHR44846:SF1">
    <property type="entry name" value="MANNOSYL-D-GLYCERATE TRANSPORT_METABOLISM SYSTEM REPRESSOR MNGR-RELATED"/>
    <property type="match status" value="1"/>
</dbReference>
<gene>
    <name evidence="5" type="ORF">ACFQDM_06410</name>
</gene>
<evidence type="ECO:0000313" key="5">
    <source>
        <dbReference type="EMBL" id="MFC6197703.1"/>
    </source>
</evidence>
<dbReference type="Gene3D" id="3.40.1410.10">
    <property type="entry name" value="Chorismate lyase-like"/>
    <property type="match status" value="1"/>
</dbReference>
<keyword evidence="6" id="KW-1185">Reference proteome</keyword>
<organism evidence="5 6">
    <name type="scientific">Ponticaulis profundi</name>
    <dbReference type="NCBI Taxonomy" id="2665222"/>
    <lineage>
        <taxon>Bacteria</taxon>
        <taxon>Pseudomonadati</taxon>
        <taxon>Pseudomonadota</taxon>
        <taxon>Alphaproteobacteria</taxon>
        <taxon>Hyphomonadales</taxon>
        <taxon>Hyphomonadaceae</taxon>
        <taxon>Ponticaulis</taxon>
    </lineage>
</organism>
<dbReference type="Proteomes" id="UP001596303">
    <property type="component" value="Unassembled WGS sequence"/>
</dbReference>
<dbReference type="SUPFAM" id="SSF46785">
    <property type="entry name" value="Winged helix' DNA-binding domain"/>
    <property type="match status" value="1"/>
</dbReference>
<feature type="domain" description="HTH gntR-type" evidence="4">
    <location>
        <begin position="16"/>
        <end position="84"/>
    </location>
</feature>
<dbReference type="InterPro" id="IPR000524">
    <property type="entry name" value="Tscrpt_reg_HTH_GntR"/>
</dbReference>
<accession>A0ABW1S921</accession>
<proteinExistence type="predicted"/>
<reference evidence="6" key="1">
    <citation type="journal article" date="2019" name="Int. J. Syst. Evol. Microbiol.">
        <title>The Global Catalogue of Microorganisms (GCM) 10K type strain sequencing project: providing services to taxonomists for standard genome sequencing and annotation.</title>
        <authorList>
            <consortium name="The Broad Institute Genomics Platform"/>
            <consortium name="The Broad Institute Genome Sequencing Center for Infectious Disease"/>
            <person name="Wu L."/>
            <person name="Ma J."/>
        </authorList>
    </citation>
    <scope>NUCLEOTIDE SEQUENCE [LARGE SCALE GENOMIC DNA]</scope>
    <source>
        <strain evidence="6">CGMCC-1.15741</strain>
    </source>
</reference>
<dbReference type="RefSeq" id="WP_377376979.1">
    <property type="nucleotide sequence ID" value="NZ_JBHSSW010000005.1"/>
</dbReference>
<evidence type="ECO:0000256" key="1">
    <source>
        <dbReference type="ARBA" id="ARBA00023015"/>
    </source>
</evidence>
<evidence type="ECO:0000256" key="3">
    <source>
        <dbReference type="ARBA" id="ARBA00023163"/>
    </source>
</evidence>
<comment type="caution">
    <text evidence="5">The sequence shown here is derived from an EMBL/GenBank/DDBJ whole genome shotgun (WGS) entry which is preliminary data.</text>
</comment>
<keyword evidence="1" id="KW-0805">Transcription regulation</keyword>
<protein>
    <submittedName>
        <fullName evidence="5">GntR family transcriptional regulator</fullName>
    </submittedName>
</protein>
<evidence type="ECO:0000259" key="4">
    <source>
        <dbReference type="PROSITE" id="PS50949"/>
    </source>
</evidence>
<dbReference type="InterPro" id="IPR036388">
    <property type="entry name" value="WH-like_DNA-bd_sf"/>
</dbReference>
<dbReference type="InterPro" id="IPR028978">
    <property type="entry name" value="Chorismate_lyase_/UTRA_dom_sf"/>
</dbReference>
<dbReference type="Pfam" id="PF07702">
    <property type="entry name" value="UTRA"/>
    <property type="match status" value="1"/>
</dbReference>
<dbReference type="EMBL" id="JBHSSW010000005">
    <property type="protein sequence ID" value="MFC6197703.1"/>
    <property type="molecule type" value="Genomic_DNA"/>
</dbReference>
<dbReference type="SMART" id="SM00866">
    <property type="entry name" value="UTRA"/>
    <property type="match status" value="1"/>
</dbReference>
<dbReference type="PRINTS" id="PR00035">
    <property type="entry name" value="HTHGNTR"/>
</dbReference>